<sequence>MRRHQPPSALPPNDPLSLLRAYDHESNPSRPIRSSPLTASTIHGLPLELTDRLRSFPLFASAPDSFLVAIGKFLRPQLFQPHEYILTEGDDAKAMYWLVRGSLRVTSRDGESTYAELKPGAFFGEIGILMDIPRTATIIAQLRSLVLKLNKEDLQKVLPAFPAVERAIRDEATERLSILERLKKERVTLPATSGLRKRSRDFIERDVDMQDVGPQDDSNKRRKSPSPSLAEAAANSVLGSANLTVRQILQELPLFAELPAEILHFLGVNAQPCCFGPFTDIITQGSQGRDVFFLVRGEVEVVTETPGNKTHEITGKPLPVQRVRARLKPGQYFGEVTSLSLAPKRTATVRSINSVECLRITGQVLDELWKNWSSSLRQQVEQEAKRRLKEVEDTDIVLPDAPSAIDALSALPPEDQWKKSVPTVTFSNTEPGSAFVRDMSPVAAEPLDPDPFFSIDIDNVRAKSRRSSLAPPSPEPVMHDTAHRQPSPPSVGRALPSSPLKPRSSFSSVSPASDSRRPISRRPSVFGRPSSRSGRGPLPDSVLVMVFQYLDLPDLMRLRLVSPHWTRLLTTNPDVMQDLDLSRYNRRVTDYALKEAICPFVGSRARHVNINNCFHVTDDGFAALVECCGESVRSWRMRSVWDVTGQSILDLVNRAKRLEDIDLSNCRKVGDNLLARIVGWIVPQPPPGQAAPLLPPVPSSSRRPALKRNASSAVVPQADQPAPGTVVGAAGLKRLTLSYCKHVQDRSMAHIAAHAANRLESIDLTRCTSVTDQGFQHWGLYNFSRLRKLVLADCTYLTDQAIVGIANAARGLKELDLSFCCALSDTATEVLSLGLTHLTHLDLAFCGSAVSDSSLRCIGLHLLELEYLSTNKMALTADKVLLHGYCWGNALWYGTRGLCRVWDPLMVVGWFRPPVETHLKTTDLELYNVRTDGWCLISLAASLMVLSRAYARGGINRTYSKAFIAVSIFHHITTMIGAYQHYKLESHYTKAMWIGVWVNAFLTAVGGVVVGGLSNDSVARAKIA</sequence>
<dbReference type="GO" id="GO:0016020">
    <property type="term" value="C:membrane"/>
    <property type="evidence" value="ECO:0007669"/>
    <property type="project" value="UniProtKB-SubCell"/>
</dbReference>
<dbReference type="Gene3D" id="2.60.120.10">
    <property type="entry name" value="Jelly Rolls"/>
    <property type="match status" value="2"/>
</dbReference>
<keyword evidence="3 10" id="KW-0812">Transmembrane</keyword>
<keyword evidence="4 10" id="KW-1133">Transmembrane helix</keyword>
<keyword evidence="2" id="KW-0813">Transport</keyword>
<evidence type="ECO:0000256" key="2">
    <source>
        <dbReference type="ARBA" id="ARBA00022448"/>
    </source>
</evidence>
<dbReference type="EMBL" id="JAHFXF010000325">
    <property type="protein sequence ID" value="KAG9690043.1"/>
    <property type="molecule type" value="Genomic_DNA"/>
</dbReference>
<dbReference type="Gene3D" id="3.80.10.10">
    <property type="entry name" value="Ribonuclease Inhibitor"/>
    <property type="match status" value="2"/>
</dbReference>
<protein>
    <submittedName>
        <fullName evidence="13">RNI-like protein</fullName>
    </submittedName>
</protein>
<dbReference type="InterPro" id="IPR018488">
    <property type="entry name" value="cNMP-bd_CS"/>
</dbReference>
<gene>
    <name evidence="13" type="ORF">KCU76_g8440</name>
</gene>
<evidence type="ECO:0000259" key="11">
    <source>
        <dbReference type="PROSITE" id="PS50042"/>
    </source>
</evidence>
<evidence type="ECO:0000313" key="14">
    <source>
        <dbReference type="Proteomes" id="UP000779574"/>
    </source>
</evidence>
<comment type="caution">
    <text evidence="13">The sequence shown here is derived from an EMBL/GenBank/DDBJ whole genome shotgun (WGS) entry which is preliminary data.</text>
</comment>
<feature type="compositionally biased region" description="Pro residues" evidence="9">
    <location>
        <begin position="689"/>
        <end position="698"/>
    </location>
</feature>
<feature type="transmembrane region" description="Helical" evidence="10">
    <location>
        <begin position="991"/>
        <end position="1013"/>
    </location>
</feature>
<evidence type="ECO:0000256" key="7">
    <source>
        <dbReference type="ARBA" id="ARBA00023286"/>
    </source>
</evidence>
<dbReference type="SMART" id="SM00100">
    <property type="entry name" value="cNMP"/>
    <property type="match status" value="2"/>
</dbReference>
<dbReference type="SUPFAM" id="SSF51206">
    <property type="entry name" value="cAMP-binding domain-like"/>
    <property type="match status" value="2"/>
</dbReference>
<dbReference type="InterPro" id="IPR036047">
    <property type="entry name" value="F-box-like_dom_sf"/>
</dbReference>
<keyword evidence="5" id="KW-0406">Ion transport</keyword>
<dbReference type="InterPro" id="IPR050866">
    <property type="entry name" value="CNG_cation_channel"/>
</dbReference>
<dbReference type="PROSITE" id="PS50181">
    <property type="entry name" value="FBOX"/>
    <property type="match status" value="1"/>
</dbReference>
<proteinExistence type="predicted"/>
<feature type="transmembrane region" description="Helical" evidence="10">
    <location>
        <begin position="931"/>
        <end position="950"/>
    </location>
</feature>
<dbReference type="Proteomes" id="UP000779574">
    <property type="component" value="Unassembled WGS sequence"/>
</dbReference>
<evidence type="ECO:0000256" key="9">
    <source>
        <dbReference type="SAM" id="MobiDB-lite"/>
    </source>
</evidence>
<dbReference type="Pfam" id="PF00027">
    <property type="entry name" value="cNMP_binding"/>
    <property type="match status" value="2"/>
</dbReference>
<dbReference type="SMART" id="SM00256">
    <property type="entry name" value="FBOX"/>
    <property type="match status" value="1"/>
</dbReference>
<dbReference type="InterPro" id="IPR000595">
    <property type="entry name" value="cNMP-bd_dom"/>
</dbReference>
<reference evidence="13" key="1">
    <citation type="journal article" date="2021" name="J Fungi (Basel)">
        <title>Virulence traits and population genomics of the black yeast Aureobasidium melanogenum.</title>
        <authorList>
            <person name="Cernosa A."/>
            <person name="Sun X."/>
            <person name="Gostincar C."/>
            <person name="Fang C."/>
            <person name="Gunde-Cimerman N."/>
            <person name="Song Z."/>
        </authorList>
    </citation>
    <scope>NUCLEOTIDE SEQUENCE</scope>
    <source>
        <strain evidence="13">EXF-9911</strain>
    </source>
</reference>
<dbReference type="Pfam" id="PF16643">
    <property type="entry name" value="cNMPbd_u2"/>
    <property type="match status" value="1"/>
</dbReference>
<feature type="transmembrane region" description="Helical" evidence="10">
    <location>
        <begin position="962"/>
        <end position="979"/>
    </location>
</feature>
<dbReference type="PROSITE" id="PS00889">
    <property type="entry name" value="CNMP_BINDING_2"/>
    <property type="match status" value="1"/>
</dbReference>
<evidence type="ECO:0000259" key="12">
    <source>
        <dbReference type="PROSITE" id="PS50181"/>
    </source>
</evidence>
<dbReference type="SUPFAM" id="SSF81383">
    <property type="entry name" value="F-box domain"/>
    <property type="match status" value="1"/>
</dbReference>
<feature type="domain" description="F-box" evidence="12">
    <location>
        <begin position="532"/>
        <end position="579"/>
    </location>
</feature>
<dbReference type="OrthoDB" id="421226at2759"/>
<accession>A0A9P8EHY5</accession>
<evidence type="ECO:0000256" key="6">
    <source>
        <dbReference type="ARBA" id="ARBA00023136"/>
    </source>
</evidence>
<name>A0A9P8EHY5_AURME</name>
<evidence type="ECO:0000256" key="5">
    <source>
        <dbReference type="ARBA" id="ARBA00023065"/>
    </source>
</evidence>
<feature type="compositionally biased region" description="Low complexity" evidence="9">
    <location>
        <begin position="496"/>
        <end position="513"/>
    </location>
</feature>
<dbReference type="InterPro" id="IPR001810">
    <property type="entry name" value="F-box_dom"/>
</dbReference>
<dbReference type="PROSITE" id="PS50042">
    <property type="entry name" value="CNMP_BINDING_3"/>
    <property type="match status" value="2"/>
</dbReference>
<dbReference type="PANTHER" id="PTHR45638:SF24">
    <property type="entry name" value="CYCLIC NUCLEOTIDE-BINDING DOMAIN PROTEIN (AFU_ORTHOLOGUE AFUA_2G03170)"/>
    <property type="match status" value="1"/>
</dbReference>
<dbReference type="FunFam" id="2.60.120.10:FF:000057">
    <property type="entry name" value="Cyclic nucleotide-binding domain protein"/>
    <property type="match status" value="1"/>
</dbReference>
<keyword evidence="6 10" id="KW-0472">Membrane</keyword>
<evidence type="ECO:0000256" key="8">
    <source>
        <dbReference type="ARBA" id="ARBA00023303"/>
    </source>
</evidence>
<feature type="region of interest" description="Disordered" evidence="9">
    <location>
        <begin position="689"/>
        <end position="718"/>
    </location>
</feature>
<dbReference type="InterPro" id="IPR018490">
    <property type="entry name" value="cNMP-bd_dom_sf"/>
</dbReference>
<dbReference type="SMART" id="SM00367">
    <property type="entry name" value="LRR_CC"/>
    <property type="match status" value="7"/>
</dbReference>
<keyword evidence="8" id="KW-0407">Ion channel</keyword>
<dbReference type="AlphaFoldDB" id="A0A9P8EHY5"/>
<feature type="region of interest" description="Disordered" evidence="9">
    <location>
        <begin position="206"/>
        <end position="227"/>
    </location>
</feature>
<evidence type="ECO:0000256" key="4">
    <source>
        <dbReference type="ARBA" id="ARBA00022989"/>
    </source>
</evidence>
<evidence type="ECO:0000256" key="3">
    <source>
        <dbReference type="ARBA" id="ARBA00022692"/>
    </source>
</evidence>
<evidence type="ECO:0000313" key="13">
    <source>
        <dbReference type="EMBL" id="KAG9690043.1"/>
    </source>
</evidence>
<dbReference type="CDD" id="cd09917">
    <property type="entry name" value="F-box_SF"/>
    <property type="match status" value="1"/>
</dbReference>
<dbReference type="InterPro" id="IPR006553">
    <property type="entry name" value="Leu-rich_rpt_Cys-con_subtyp"/>
</dbReference>
<dbReference type="InterPro" id="IPR032675">
    <property type="entry name" value="LRR_dom_sf"/>
</dbReference>
<evidence type="ECO:0000256" key="1">
    <source>
        <dbReference type="ARBA" id="ARBA00004141"/>
    </source>
</evidence>
<dbReference type="Gene3D" id="1.20.1280.50">
    <property type="match status" value="1"/>
</dbReference>
<feature type="non-terminal residue" evidence="13">
    <location>
        <position position="1"/>
    </location>
</feature>
<feature type="region of interest" description="Disordered" evidence="9">
    <location>
        <begin position="463"/>
        <end position="535"/>
    </location>
</feature>
<feature type="domain" description="Cyclic nucleotide-binding" evidence="11">
    <location>
        <begin position="254"/>
        <end position="386"/>
    </location>
</feature>
<dbReference type="GO" id="GO:0044877">
    <property type="term" value="F:protein-containing complex binding"/>
    <property type="evidence" value="ECO:0007669"/>
    <property type="project" value="TreeGrafter"/>
</dbReference>
<dbReference type="Pfam" id="PF12937">
    <property type="entry name" value="F-box-like"/>
    <property type="match status" value="1"/>
</dbReference>
<dbReference type="CDD" id="cd00038">
    <property type="entry name" value="CAP_ED"/>
    <property type="match status" value="2"/>
</dbReference>
<evidence type="ECO:0000256" key="10">
    <source>
        <dbReference type="SAM" id="Phobius"/>
    </source>
</evidence>
<dbReference type="PANTHER" id="PTHR45638">
    <property type="entry name" value="CYCLIC NUCLEOTIDE-GATED CATION CHANNEL SUBUNIT A"/>
    <property type="match status" value="1"/>
</dbReference>
<organism evidence="13 14">
    <name type="scientific">Aureobasidium melanogenum</name>
    <name type="common">Aureobasidium pullulans var. melanogenum</name>
    <dbReference type="NCBI Taxonomy" id="46634"/>
    <lineage>
        <taxon>Eukaryota</taxon>
        <taxon>Fungi</taxon>
        <taxon>Dikarya</taxon>
        <taxon>Ascomycota</taxon>
        <taxon>Pezizomycotina</taxon>
        <taxon>Dothideomycetes</taxon>
        <taxon>Dothideomycetidae</taxon>
        <taxon>Dothideales</taxon>
        <taxon>Saccotheciaceae</taxon>
        <taxon>Aureobasidium</taxon>
    </lineage>
</organism>
<dbReference type="InterPro" id="IPR014710">
    <property type="entry name" value="RmlC-like_jellyroll"/>
</dbReference>
<dbReference type="GO" id="GO:0005221">
    <property type="term" value="F:intracellularly cyclic nucleotide-activated monoatomic cation channel activity"/>
    <property type="evidence" value="ECO:0007669"/>
    <property type="project" value="InterPro"/>
</dbReference>
<feature type="domain" description="Cyclic nucleotide-binding" evidence="11">
    <location>
        <begin position="58"/>
        <end position="175"/>
    </location>
</feature>
<comment type="subcellular location">
    <subcellularLocation>
        <location evidence="1">Membrane</location>
        <topology evidence="1">Multi-pass membrane protein</topology>
    </subcellularLocation>
</comment>
<reference evidence="13" key="2">
    <citation type="submission" date="2021-08" db="EMBL/GenBank/DDBJ databases">
        <authorList>
            <person name="Gostincar C."/>
            <person name="Sun X."/>
            <person name="Song Z."/>
            <person name="Gunde-Cimerman N."/>
        </authorList>
    </citation>
    <scope>NUCLEOTIDE SEQUENCE</scope>
    <source>
        <strain evidence="13">EXF-9911</strain>
    </source>
</reference>
<keyword evidence="7" id="KW-1071">Ligand-gated ion channel</keyword>
<dbReference type="SUPFAM" id="SSF52047">
    <property type="entry name" value="RNI-like"/>
    <property type="match status" value="1"/>
</dbReference>